<evidence type="ECO:0000256" key="6">
    <source>
        <dbReference type="SAM" id="Phobius"/>
    </source>
</evidence>
<dbReference type="InterPro" id="IPR027351">
    <property type="entry name" value="(+)RNA_virus_helicase_core_dom"/>
</dbReference>
<dbReference type="Pfam" id="PF01443">
    <property type="entry name" value="Viral_helicase1"/>
    <property type="match status" value="1"/>
</dbReference>
<proteinExistence type="predicted"/>
<keyword evidence="6" id="KW-0812">Transmembrane</keyword>
<keyword evidence="3" id="KW-0688">Ribosomal frameshifting</keyword>
<dbReference type="GO" id="GO:0005524">
    <property type="term" value="F:ATP binding"/>
    <property type="evidence" value="ECO:0007669"/>
    <property type="project" value="UniProtKB-KW"/>
</dbReference>
<dbReference type="InterPro" id="IPR002588">
    <property type="entry name" value="Alphavirus-like_MT_dom"/>
</dbReference>
<dbReference type="EMBL" id="JQ599284">
    <property type="protein sequence ID" value="AFJ05061.2"/>
    <property type="molecule type" value="Genomic_RNA"/>
</dbReference>
<dbReference type="InterPro" id="IPR030934">
    <property type="entry name" value="Intein_C"/>
</dbReference>
<dbReference type="SUPFAM" id="SSF52540">
    <property type="entry name" value="P-loop containing nucleoside triphosphate hydrolases"/>
    <property type="match status" value="2"/>
</dbReference>
<protein>
    <submittedName>
        <fullName evidence="9">Polyprotein</fullName>
    </submittedName>
</protein>
<keyword evidence="6" id="KW-1133">Transmembrane helix</keyword>
<keyword evidence="6" id="KW-0472">Membrane</keyword>
<keyword evidence="5" id="KW-0067">ATP-binding</keyword>
<dbReference type="GeneID" id="40524940"/>
<keyword evidence="4" id="KW-0378">Hydrolase</keyword>
<keyword evidence="2" id="KW-0547">Nucleotide-binding</keyword>
<keyword evidence="1" id="KW-0808">Transferase</keyword>
<dbReference type="KEGG" id="vg:40524940"/>
<dbReference type="Gene3D" id="3.40.50.300">
    <property type="entry name" value="P-loop containing nucleotide triphosphate hydrolases"/>
    <property type="match status" value="2"/>
</dbReference>
<dbReference type="GO" id="GO:0075523">
    <property type="term" value="P:viral translational frameshifting"/>
    <property type="evidence" value="ECO:0007669"/>
    <property type="project" value="UniProtKB-KW"/>
</dbReference>
<sequence length="1752" mass="200373">INDEDSGRKMFNATLCESGFYVDSYCRTASGKILGSYSSGFCWLDAFYYVGKTIPRGFRFMPLVRLSTLFRFGLNKKILRHVKRTSSNLLHFDPSYENQRWVDDFNQFVGSRNNTDQEANDINDFNLVVKEYIEKTIEKNSVKSDNVALNNILSRGSNIINSWFDREDDCSVNFKMGNKEKKIVTDLFPELKIKFLDRSFSSHPIYSAVRHLSNFVFSKRLNSRSFLDFGGSIIAHCSNLNSDVHICSPIVDVRDDKRHMDQSLQLNRLFGANEGITLCCNRAENCDVKYDNAIAVEVYDMSLEVMAKAMLSHNCKRLDFSMLLPGEILLDFNEISLFNDSCRIVNESGKAKYFYGDAAESYDHSLEILRDIMRLQVIAVDGHIFKKTLEYSRGPFRFYSLCICQTFNSGISTFTTRYDCYESRKVAIRVPVSDIHGLISYDEIVVDKSFYINMVEYAANCIDNFNRKGYEHIMSHYRSRKSYTIYNGQVINEAVDIAPSFLPGFIAVVLAEGIRTAEKSNYLSRFVYYQCYAPTVLRCIYTGILNVYLRIKLRCYELTISLLKSIFGDWVVDLYSKCGSRVTFYKEEVECRQTVNIKASGDYNDVLEQSYESYLRRSEELNDVFEDKSKARSAVLQDLDETCSLGSGGGSASPIFEKIFTISFRYLLKLNKCKKYTMDKLVCVTKNLSETIYGLYENISNVEFIDFLKRAGKKSFDASKVFLRSKSIHGFIRFVAESLLTGCNNFVILCKAFKEYATSNVRKLSNKFEENVVMTMSKFFSIDEMLCVFEECELDFGEEVKGVEPDTPNERLIVLEEPNCKTESIEDENPTEESDAEIANRLADAISIGGGSSGTGFPFHHIVQKLNCRSLMVIVRRINLVFGKLLMKIKKFLKLGGLCFSVCFPKTAKYVRDVVNRFVELNHFYSNLYSTLYTDRPSLILYNNNSSLYTKFQLSRNFMEFYLNRIHGLFESALVTSTSVMNDGMRFICIVVLSDQNTQFIFEYTIDVIVVLTTVTTSGLLIGGLSKGALIGAFVSYPFVSLWFKKFLKFREPIFPIVSTSLISLCSKFGLPSIILITATALFSKRRILEILDNKNIVPKHTTDYIAKHNLFVVTRAMSDLISNKLFFWVMIVITYSFSNSFCCYLFVAYLVYSANTFSNFFSTFVNFRNLSIVYNEKISVMSPIGRLRNKIRELNFMKIKNTNIKGKKLEAPDENFHGFESDDDELDVDVSKSTWNFEKTEDFEQLCKETTSNFNSTFINVPPCPPVSDARSKTFQSSVTDQIYEHNKLFFPNIVCDENIKGEVCADLASCHVSVPDSFIQTTNNLLNSIREFLYIERLNLRLNIAKLEKVVGLYNSSDKSFKNLTLKMDDRTVYMFTKEKGWRSLSNIPGNKLTQVVFSVNEQNILSDFNPGKDEVAFTTEDLAGNYVNKRLIGLERNILNIDTSFALVDKHVKLINKPPGSGKTTSIVTKMKQAIDKNRSTLAITVTKVGKKEIITKLSNFGIRDCNKFCITLDSFIMNDKLVNVDELYIDECFMAHSGALIYCLNRSKFKFCEFYGDVNQIPYICRIPHFSAIYQKEIFGHLILEFDNSSYRCPADTCYLLSTLTDDCGTAIYPNGVYAKRNTRVRTMELKPINGCEDIAFSKDTQYITFTHNEKNELLRINPNLRVCTVNESQGGTFKVVALVRTKTYANEIYSDINQIVTAISRHTDQFTYYNQYSTLNDKVSGMINGLNSVADFVISQFGFKQQV</sequence>
<dbReference type="GO" id="GO:0016556">
    <property type="term" value="P:mRNA modification"/>
    <property type="evidence" value="ECO:0007669"/>
    <property type="project" value="InterPro"/>
</dbReference>
<dbReference type="Pfam" id="PF01660">
    <property type="entry name" value="Vmethyltransf"/>
    <property type="match status" value="1"/>
</dbReference>
<evidence type="ECO:0000256" key="2">
    <source>
        <dbReference type="ARBA" id="ARBA00022741"/>
    </source>
</evidence>
<dbReference type="GO" id="GO:0003723">
    <property type="term" value="F:RNA binding"/>
    <property type="evidence" value="ECO:0007669"/>
    <property type="project" value="InterPro"/>
</dbReference>
<dbReference type="PROSITE" id="PS51657">
    <property type="entry name" value="PSRV_HELICASE"/>
    <property type="match status" value="1"/>
</dbReference>
<dbReference type="Proteomes" id="UP000232757">
    <property type="component" value="Segment"/>
</dbReference>
<dbReference type="InterPro" id="IPR027417">
    <property type="entry name" value="P-loop_NTPase"/>
</dbReference>
<evidence type="ECO:0000313" key="10">
    <source>
        <dbReference type="Proteomes" id="UP000232757"/>
    </source>
</evidence>
<feature type="transmembrane region" description="Helical" evidence="6">
    <location>
        <begin position="1126"/>
        <end position="1153"/>
    </location>
</feature>
<feature type="domain" description="(+)RNA virus helicase C-terminal" evidence="7">
    <location>
        <begin position="1426"/>
        <end position="1752"/>
    </location>
</feature>
<evidence type="ECO:0000256" key="1">
    <source>
        <dbReference type="ARBA" id="ARBA00022679"/>
    </source>
</evidence>
<dbReference type="PROSITE" id="PS50818">
    <property type="entry name" value="INTEIN_C_TER"/>
    <property type="match status" value="1"/>
</dbReference>
<keyword evidence="10" id="KW-1185">Reference proteome</keyword>
<dbReference type="GO" id="GO:0016787">
    <property type="term" value="F:hydrolase activity"/>
    <property type="evidence" value="ECO:0007669"/>
    <property type="project" value="UniProtKB-KW"/>
</dbReference>
<organism evidence="9 10">
    <name type="scientific">Cordyline virus 4</name>
    <dbReference type="NCBI Taxonomy" id="1177753"/>
    <lineage>
        <taxon>Viruses</taxon>
        <taxon>Riboviria</taxon>
        <taxon>Orthornavirae</taxon>
        <taxon>Kitrinoviricota</taxon>
        <taxon>Alsuviricetes</taxon>
        <taxon>Martellivirales</taxon>
        <taxon>Closteroviridae</taxon>
        <taxon>Velarivirus</taxon>
        <taxon>Velarivirus tetracordylinae</taxon>
    </lineage>
</organism>
<evidence type="ECO:0000256" key="4">
    <source>
        <dbReference type="ARBA" id="ARBA00022801"/>
    </source>
</evidence>
<reference evidence="9 10" key="1">
    <citation type="submission" date="2013-02" db="EMBL/GenBank/DDBJ databases">
        <title>Differentiation, distribution, and elimination of closteroviruses infecting Cordyline fruticosa (L.) in Hawaii.</title>
        <authorList>
            <person name="Melzer M.J."/>
        </authorList>
    </citation>
    <scope>NUCLEOTIDE SEQUENCE [LARGE SCALE GENOMIC DNA]</scope>
    <source>
        <strain evidence="9">SJ1</strain>
    </source>
</reference>
<dbReference type="GO" id="GO:0008174">
    <property type="term" value="F:mRNA methyltransferase activity"/>
    <property type="evidence" value="ECO:0007669"/>
    <property type="project" value="UniProtKB-UniRule"/>
</dbReference>
<feature type="domain" description="Alphavirus-like MT" evidence="8">
    <location>
        <begin position="194"/>
        <end position="373"/>
    </location>
</feature>
<dbReference type="RefSeq" id="YP_009664823.1">
    <property type="nucleotide sequence ID" value="NC_043108.1"/>
</dbReference>
<evidence type="ECO:0000259" key="8">
    <source>
        <dbReference type="PROSITE" id="PS51743"/>
    </source>
</evidence>
<name>L7P0C0_9CLOS</name>
<evidence type="ECO:0000313" key="9">
    <source>
        <dbReference type="EMBL" id="AFJ05061.2"/>
    </source>
</evidence>
<evidence type="ECO:0000256" key="3">
    <source>
        <dbReference type="ARBA" id="ARBA00022758"/>
    </source>
</evidence>
<feature type="transmembrane region" description="Helical" evidence="6">
    <location>
        <begin position="1054"/>
        <end position="1083"/>
    </location>
</feature>
<dbReference type="GO" id="GO:0006396">
    <property type="term" value="P:RNA processing"/>
    <property type="evidence" value="ECO:0007669"/>
    <property type="project" value="InterPro"/>
</dbReference>
<feature type="non-terminal residue" evidence="9">
    <location>
        <position position="1"/>
    </location>
</feature>
<dbReference type="PROSITE" id="PS51743">
    <property type="entry name" value="ALPHAVIRUS_MT"/>
    <property type="match status" value="1"/>
</dbReference>
<accession>L7P0C0</accession>
<evidence type="ECO:0000259" key="7">
    <source>
        <dbReference type="PROSITE" id="PS51657"/>
    </source>
</evidence>
<evidence type="ECO:0000256" key="5">
    <source>
        <dbReference type="ARBA" id="ARBA00022840"/>
    </source>
</evidence>